<dbReference type="InterPro" id="IPR030381">
    <property type="entry name" value="G_DYNAMIN_dom"/>
</dbReference>
<dbReference type="PRINTS" id="PR00195">
    <property type="entry name" value="DYNAMIN"/>
</dbReference>
<dbReference type="PANTHER" id="PTHR11566">
    <property type="entry name" value="DYNAMIN"/>
    <property type="match status" value="1"/>
</dbReference>
<comment type="caution">
    <text evidence="2">The sequence shown here is derived from an EMBL/GenBank/DDBJ whole genome shotgun (WGS) entry which is preliminary data.</text>
</comment>
<dbReference type="GO" id="GO:0005874">
    <property type="term" value="C:microtubule"/>
    <property type="evidence" value="ECO:0007669"/>
    <property type="project" value="TreeGrafter"/>
</dbReference>
<feature type="domain" description="Dynamin-type G" evidence="1">
    <location>
        <begin position="1"/>
        <end position="146"/>
    </location>
</feature>
<dbReference type="PROSITE" id="PS51718">
    <property type="entry name" value="G_DYNAMIN_2"/>
    <property type="match status" value="1"/>
</dbReference>
<organism evidence="2 3">
    <name type="scientific">Endocarpon pusillum</name>
    <dbReference type="NCBI Taxonomy" id="364733"/>
    <lineage>
        <taxon>Eukaryota</taxon>
        <taxon>Fungi</taxon>
        <taxon>Dikarya</taxon>
        <taxon>Ascomycota</taxon>
        <taxon>Pezizomycotina</taxon>
        <taxon>Eurotiomycetes</taxon>
        <taxon>Chaetothyriomycetidae</taxon>
        <taxon>Verrucariales</taxon>
        <taxon>Verrucariaceae</taxon>
        <taxon>Endocarpon</taxon>
    </lineage>
</organism>
<reference evidence="2" key="1">
    <citation type="submission" date="2020-02" db="EMBL/GenBank/DDBJ databases">
        <authorList>
            <person name="Palmer J.M."/>
        </authorList>
    </citation>
    <scope>NUCLEOTIDE SEQUENCE</scope>
    <source>
        <strain evidence="2">EPUS1.4</strain>
        <tissue evidence="2">Thallus</tissue>
    </source>
</reference>
<evidence type="ECO:0000313" key="3">
    <source>
        <dbReference type="Proteomes" id="UP000606974"/>
    </source>
</evidence>
<dbReference type="GO" id="GO:0006897">
    <property type="term" value="P:endocytosis"/>
    <property type="evidence" value="ECO:0007669"/>
    <property type="project" value="TreeGrafter"/>
</dbReference>
<accession>A0A8H7A6L5</accession>
<dbReference type="Proteomes" id="UP000606974">
    <property type="component" value="Unassembled WGS sequence"/>
</dbReference>
<dbReference type="OrthoDB" id="415706at2759"/>
<evidence type="ECO:0000313" key="2">
    <source>
        <dbReference type="EMBL" id="KAF7503508.1"/>
    </source>
</evidence>
<dbReference type="GO" id="GO:0008017">
    <property type="term" value="F:microtubule binding"/>
    <property type="evidence" value="ECO:0007669"/>
    <property type="project" value="TreeGrafter"/>
</dbReference>
<sequence length="146" mass="16109">MAISTHGRAFSKDLLRVEVSGPDRPHLTIVDLPGLIYSETKQQSASDVELVQDVVQAYMMEPRSIILAVVSAKNDYANQIVLKLACAADKRGNRTLGVITKPDTLIPGSESEAMYVSLARNQDVEFRLRWHVLKKYGLRNGSVVVG</sequence>
<protein>
    <recommendedName>
        <fullName evidence="1">Dynamin-type G domain-containing protein</fullName>
    </recommendedName>
</protein>
<dbReference type="Gene3D" id="3.40.50.300">
    <property type="entry name" value="P-loop containing nucleotide triphosphate hydrolases"/>
    <property type="match status" value="1"/>
</dbReference>
<dbReference type="GO" id="GO:0016559">
    <property type="term" value="P:peroxisome fission"/>
    <property type="evidence" value="ECO:0007669"/>
    <property type="project" value="TreeGrafter"/>
</dbReference>
<dbReference type="AlphaFoldDB" id="A0A8H7A6L5"/>
<dbReference type="GO" id="GO:0000266">
    <property type="term" value="P:mitochondrial fission"/>
    <property type="evidence" value="ECO:0007669"/>
    <property type="project" value="TreeGrafter"/>
</dbReference>
<dbReference type="GO" id="GO:0016020">
    <property type="term" value="C:membrane"/>
    <property type="evidence" value="ECO:0007669"/>
    <property type="project" value="TreeGrafter"/>
</dbReference>
<dbReference type="InterPro" id="IPR045063">
    <property type="entry name" value="Dynamin_N"/>
</dbReference>
<gene>
    <name evidence="2" type="ORF">GJ744_003659</name>
</gene>
<dbReference type="EMBL" id="JAACFV010000174">
    <property type="protein sequence ID" value="KAF7503508.1"/>
    <property type="molecule type" value="Genomic_DNA"/>
</dbReference>
<dbReference type="InterPro" id="IPR022812">
    <property type="entry name" value="Dynamin"/>
</dbReference>
<dbReference type="GO" id="GO:0005525">
    <property type="term" value="F:GTP binding"/>
    <property type="evidence" value="ECO:0007669"/>
    <property type="project" value="InterPro"/>
</dbReference>
<dbReference type="GO" id="GO:0005739">
    <property type="term" value="C:mitochondrion"/>
    <property type="evidence" value="ECO:0007669"/>
    <property type="project" value="TreeGrafter"/>
</dbReference>
<dbReference type="InterPro" id="IPR027417">
    <property type="entry name" value="P-loop_NTPase"/>
</dbReference>
<proteinExistence type="predicted"/>
<dbReference type="GO" id="GO:0048312">
    <property type="term" value="P:intracellular distribution of mitochondria"/>
    <property type="evidence" value="ECO:0007669"/>
    <property type="project" value="TreeGrafter"/>
</dbReference>
<dbReference type="SUPFAM" id="SSF52540">
    <property type="entry name" value="P-loop containing nucleoside triphosphate hydrolases"/>
    <property type="match status" value="1"/>
</dbReference>
<evidence type="ECO:0000259" key="1">
    <source>
        <dbReference type="PROSITE" id="PS51718"/>
    </source>
</evidence>
<dbReference type="Pfam" id="PF00350">
    <property type="entry name" value="Dynamin_N"/>
    <property type="match status" value="1"/>
</dbReference>
<name>A0A8H7A6L5_9EURO</name>
<keyword evidence="3" id="KW-1185">Reference proteome</keyword>
<dbReference type="PANTHER" id="PTHR11566:SF21">
    <property type="entry name" value="DYNAMIN RELATED PROTEIN 1, ISOFORM A"/>
    <property type="match status" value="1"/>
</dbReference>
<dbReference type="GO" id="GO:0003924">
    <property type="term" value="F:GTPase activity"/>
    <property type="evidence" value="ECO:0007669"/>
    <property type="project" value="TreeGrafter"/>
</dbReference>